<dbReference type="EMBL" id="JAALHA020000042">
    <property type="protein sequence ID" value="MDR9900899.1"/>
    <property type="molecule type" value="Genomic_DNA"/>
</dbReference>
<accession>A0AAP5IGD7</accession>
<reference evidence="2" key="1">
    <citation type="journal article" date="2021" name="Science">
        <title>Hunting the eagle killer: A cyanobacterial neurotoxin causes vacuolar myelinopathy.</title>
        <authorList>
            <person name="Breinlinger S."/>
            <person name="Phillips T.J."/>
            <person name="Haram B.N."/>
            <person name="Mares J."/>
            <person name="Martinez Yerena J.A."/>
            <person name="Hrouzek P."/>
            <person name="Sobotka R."/>
            <person name="Henderson W.M."/>
            <person name="Schmieder P."/>
            <person name="Williams S.M."/>
            <person name="Lauderdale J.D."/>
            <person name="Wilde H.D."/>
            <person name="Gerrin W."/>
            <person name="Kust A."/>
            <person name="Washington J.W."/>
            <person name="Wagner C."/>
            <person name="Geier B."/>
            <person name="Liebeke M."/>
            <person name="Enke H."/>
            <person name="Niedermeyer T.H.J."/>
            <person name="Wilde S.B."/>
        </authorList>
    </citation>
    <scope>NUCLEOTIDE SEQUENCE [LARGE SCALE GENOMIC DNA]</scope>
    <source>
        <strain evidence="2">Thurmond2011</strain>
    </source>
</reference>
<sequence length="162" mass="19518">MDTSKDVEDMDFRKEYQRVYGCKIRFDTWQRIKVNMGRAGMPINKENIRVYANFRRLKPKSNFTAETLERIRKFVQSFPDRNKTFYGFQLYNTAIEINPDLKKNTFFKYFQIANSQYDRFSETYEYSYDDAFKLILCTATIDSNKFHPSKKRKSRIINLNGK</sequence>
<evidence type="ECO:0000313" key="2">
    <source>
        <dbReference type="Proteomes" id="UP000667802"/>
    </source>
</evidence>
<comment type="caution">
    <text evidence="1">The sequence shown here is derived from an EMBL/GenBank/DDBJ whole genome shotgun (WGS) entry which is preliminary data.</text>
</comment>
<keyword evidence="2" id="KW-1185">Reference proteome</keyword>
<dbReference type="AlphaFoldDB" id="A0AAP5IGD7"/>
<dbReference type="Proteomes" id="UP000667802">
    <property type="component" value="Unassembled WGS sequence"/>
</dbReference>
<protein>
    <submittedName>
        <fullName evidence="1">Uncharacterized protein</fullName>
    </submittedName>
</protein>
<proteinExistence type="predicted"/>
<dbReference type="RefSeq" id="WP_208345224.1">
    <property type="nucleotide sequence ID" value="NZ_CAWQFN010000614.1"/>
</dbReference>
<name>A0AAP5IGD7_9CYAN</name>
<organism evidence="1 2">
    <name type="scientific">Aetokthonos hydrillicola Thurmond2011</name>
    <dbReference type="NCBI Taxonomy" id="2712845"/>
    <lineage>
        <taxon>Bacteria</taxon>
        <taxon>Bacillati</taxon>
        <taxon>Cyanobacteriota</taxon>
        <taxon>Cyanophyceae</taxon>
        <taxon>Nostocales</taxon>
        <taxon>Hapalosiphonaceae</taxon>
        <taxon>Aetokthonos</taxon>
    </lineage>
</organism>
<evidence type="ECO:0000313" key="1">
    <source>
        <dbReference type="EMBL" id="MDR9900899.1"/>
    </source>
</evidence>
<gene>
    <name evidence="1" type="ORF">G7B40_041170</name>
</gene>